<dbReference type="PROSITE" id="PS52016">
    <property type="entry name" value="TONB_DEPENDENT_REC_3"/>
    <property type="match status" value="1"/>
</dbReference>
<protein>
    <submittedName>
        <fullName evidence="10">Ferric aerobactin receptor</fullName>
    </submittedName>
</protein>
<keyword evidence="4 8" id="KW-0812">Transmembrane</keyword>
<keyword evidence="2 8" id="KW-0813">Transport</keyword>
<evidence type="ECO:0000313" key="10">
    <source>
        <dbReference type="EMBL" id="KAF1023344.1"/>
    </source>
</evidence>
<comment type="subcellular location">
    <subcellularLocation>
        <location evidence="1 8">Cell outer membrane</location>
        <topology evidence="1 8">Multi-pass membrane protein</topology>
    </subcellularLocation>
</comment>
<evidence type="ECO:0000256" key="1">
    <source>
        <dbReference type="ARBA" id="ARBA00004571"/>
    </source>
</evidence>
<reference evidence="11" key="1">
    <citation type="journal article" date="2020" name="MBio">
        <title>Horizontal gene transfer to a defensive symbiont with a reduced genome amongst a multipartite beetle microbiome.</title>
        <authorList>
            <person name="Waterworth S.C."/>
            <person name="Florez L.V."/>
            <person name="Rees E.R."/>
            <person name="Hertweck C."/>
            <person name="Kaltenpoth M."/>
            <person name="Kwan J.C."/>
        </authorList>
    </citation>
    <scope>NUCLEOTIDE SEQUENCE [LARGE SCALE GENOMIC DNA]</scope>
</reference>
<keyword evidence="6 8" id="KW-0472">Membrane</keyword>
<dbReference type="Gene3D" id="2.40.170.20">
    <property type="entry name" value="TonB-dependent receptor, beta-barrel domain"/>
    <property type="match status" value="1"/>
</dbReference>
<proteinExistence type="inferred from homology"/>
<evidence type="ECO:0000313" key="11">
    <source>
        <dbReference type="Proteomes" id="UP000461670"/>
    </source>
</evidence>
<keyword evidence="10" id="KW-0675">Receptor</keyword>
<dbReference type="InterPro" id="IPR036942">
    <property type="entry name" value="Beta-barrel_TonB_sf"/>
</dbReference>
<evidence type="ECO:0000256" key="7">
    <source>
        <dbReference type="ARBA" id="ARBA00023237"/>
    </source>
</evidence>
<evidence type="ECO:0000256" key="3">
    <source>
        <dbReference type="ARBA" id="ARBA00022452"/>
    </source>
</evidence>
<feature type="domain" description="TonB-dependent receptor-like beta-barrel" evidence="9">
    <location>
        <begin position="3"/>
        <end position="373"/>
    </location>
</feature>
<dbReference type="PANTHER" id="PTHR30069">
    <property type="entry name" value="TONB-DEPENDENT OUTER MEMBRANE RECEPTOR"/>
    <property type="match status" value="1"/>
</dbReference>
<dbReference type="PANTHER" id="PTHR30069:SF42">
    <property type="entry name" value="FERRIC AEROBACTIN RECEPTOR"/>
    <property type="match status" value="1"/>
</dbReference>
<dbReference type="Pfam" id="PF00593">
    <property type="entry name" value="TonB_dep_Rec_b-barrel"/>
    <property type="match status" value="1"/>
</dbReference>
<dbReference type="GO" id="GO:0015344">
    <property type="term" value="F:siderophore uptake transmembrane transporter activity"/>
    <property type="evidence" value="ECO:0007669"/>
    <property type="project" value="TreeGrafter"/>
</dbReference>
<dbReference type="GO" id="GO:0044718">
    <property type="term" value="P:siderophore transmembrane transport"/>
    <property type="evidence" value="ECO:0007669"/>
    <property type="project" value="TreeGrafter"/>
</dbReference>
<organism evidence="10 11">
    <name type="scientific">Paracidovorax wautersii</name>
    <dbReference type="NCBI Taxonomy" id="1177982"/>
    <lineage>
        <taxon>Bacteria</taxon>
        <taxon>Pseudomonadati</taxon>
        <taxon>Pseudomonadota</taxon>
        <taxon>Betaproteobacteria</taxon>
        <taxon>Burkholderiales</taxon>
        <taxon>Comamonadaceae</taxon>
        <taxon>Paracidovorax</taxon>
    </lineage>
</organism>
<name>A0A7V8FRJ5_9BURK</name>
<dbReference type="EMBL" id="WNDQ01000005">
    <property type="protein sequence ID" value="KAF1023344.1"/>
    <property type="molecule type" value="Genomic_DNA"/>
</dbReference>
<dbReference type="GO" id="GO:0009279">
    <property type="term" value="C:cell outer membrane"/>
    <property type="evidence" value="ECO:0007669"/>
    <property type="project" value="UniProtKB-SubCell"/>
</dbReference>
<evidence type="ECO:0000256" key="8">
    <source>
        <dbReference type="PROSITE-ProRule" id="PRU01360"/>
    </source>
</evidence>
<dbReference type="Proteomes" id="UP000461670">
    <property type="component" value="Unassembled WGS sequence"/>
</dbReference>
<evidence type="ECO:0000256" key="5">
    <source>
        <dbReference type="ARBA" id="ARBA00023077"/>
    </source>
</evidence>
<sequence length="409" mass="45278">MWTSSLNYSHGNLAGMRLSAMVFSQEFEGLFGADNSATFQDARIAPVGTLYDQSRATASKLGSKVTLTHDQLAGGRLKLTGGFDTLLDKGKQDLYGTGRTYVPESTYRNLSLFGQAEFKLTSSLTLHGGVRREIADLKIDSYQTLARYNNVAVEGGKLRFNQTLFNAGAVYKPWRSTTFFANYSEGFGLPDIGRVLRAINTPGQSVADMRMLEPILTKNVEVGTRWQQGDWNAELSVFRSSSDYGTRVIPVDGAFMMAREKTRIEGAEASLGWRITRQHRAKLAYAYTKGRYDSDGNGSLDARLDGLNVAPDRVIASWSADWSDKLSSFVQAQHAFKQSFDTADKDFSGYTLVDVALSYKLPKGRARVAVANLFDRSYITYYSQSALVEANRYFAGRGRTVSVGYALDF</sequence>
<comment type="similarity">
    <text evidence="8">Belongs to the TonB-dependent receptor family.</text>
</comment>
<evidence type="ECO:0000256" key="2">
    <source>
        <dbReference type="ARBA" id="ARBA00022448"/>
    </source>
</evidence>
<evidence type="ECO:0000259" key="9">
    <source>
        <dbReference type="Pfam" id="PF00593"/>
    </source>
</evidence>
<keyword evidence="7 8" id="KW-0998">Cell outer membrane</keyword>
<dbReference type="InterPro" id="IPR000531">
    <property type="entry name" value="Beta-barrel_TonB"/>
</dbReference>
<keyword evidence="5" id="KW-0798">TonB box</keyword>
<evidence type="ECO:0000256" key="4">
    <source>
        <dbReference type="ARBA" id="ARBA00022692"/>
    </source>
</evidence>
<evidence type="ECO:0000256" key="6">
    <source>
        <dbReference type="ARBA" id="ARBA00023136"/>
    </source>
</evidence>
<dbReference type="InterPro" id="IPR039426">
    <property type="entry name" value="TonB-dep_rcpt-like"/>
</dbReference>
<accession>A0A7V8FRJ5</accession>
<dbReference type="AlphaFoldDB" id="A0A7V8FRJ5"/>
<dbReference type="SUPFAM" id="SSF56935">
    <property type="entry name" value="Porins"/>
    <property type="match status" value="1"/>
</dbReference>
<gene>
    <name evidence="10" type="primary">iutA_1</name>
    <name evidence="10" type="ORF">GAK30_00547</name>
</gene>
<comment type="caution">
    <text evidence="10">The sequence shown here is derived from an EMBL/GenBank/DDBJ whole genome shotgun (WGS) entry which is preliminary data.</text>
</comment>
<keyword evidence="3 8" id="KW-1134">Transmembrane beta strand</keyword>